<feature type="chain" id="PRO_5026745772" evidence="6">
    <location>
        <begin position="18"/>
        <end position="277"/>
    </location>
</feature>
<comment type="subcellular location">
    <subcellularLocation>
        <location evidence="1">Secreted</location>
    </subcellularLocation>
</comment>
<evidence type="ECO:0000256" key="1">
    <source>
        <dbReference type="ARBA" id="ARBA00004613"/>
    </source>
</evidence>
<comment type="similarity">
    <text evidence="2">Belongs to the CREG family.</text>
</comment>
<keyword evidence="3" id="KW-0964">Secreted</keyword>
<dbReference type="FunFam" id="2.30.110.10:FF:000004">
    <property type="entry name" value="Cellular repressor of E1A-stimulated genes 1"/>
    <property type="match status" value="1"/>
</dbReference>
<accession>A0A6I9WBN0</accession>
<keyword evidence="4 6" id="KW-0732">Signal</keyword>
<protein>
    <submittedName>
        <fullName evidence="9">Protein CREG1</fullName>
    </submittedName>
</protein>
<organism evidence="8 9">
    <name type="scientific">Pogonomyrmex barbatus</name>
    <name type="common">red harvester ant</name>
    <dbReference type="NCBI Taxonomy" id="144034"/>
    <lineage>
        <taxon>Eukaryota</taxon>
        <taxon>Metazoa</taxon>
        <taxon>Ecdysozoa</taxon>
        <taxon>Arthropoda</taxon>
        <taxon>Hexapoda</taxon>
        <taxon>Insecta</taxon>
        <taxon>Pterygota</taxon>
        <taxon>Neoptera</taxon>
        <taxon>Endopterygota</taxon>
        <taxon>Hymenoptera</taxon>
        <taxon>Apocrita</taxon>
        <taxon>Aculeata</taxon>
        <taxon>Formicoidea</taxon>
        <taxon>Formicidae</taxon>
        <taxon>Myrmicinae</taxon>
        <taxon>Pogonomyrmex</taxon>
    </lineage>
</organism>
<dbReference type="KEGG" id="pbar:105428757"/>
<dbReference type="GeneID" id="105428757"/>
<evidence type="ECO:0000259" key="7">
    <source>
        <dbReference type="Pfam" id="PF13883"/>
    </source>
</evidence>
<dbReference type="GO" id="GO:0005615">
    <property type="term" value="C:extracellular space"/>
    <property type="evidence" value="ECO:0007669"/>
    <property type="project" value="TreeGrafter"/>
</dbReference>
<dbReference type="GO" id="GO:0005737">
    <property type="term" value="C:cytoplasm"/>
    <property type="evidence" value="ECO:0007669"/>
    <property type="project" value="UniProtKB-ARBA"/>
</dbReference>
<dbReference type="InterPro" id="IPR012349">
    <property type="entry name" value="Split_barrel_FMN-bd"/>
</dbReference>
<dbReference type="PANTHER" id="PTHR13343">
    <property type="entry name" value="CREG1 PROTEIN"/>
    <property type="match status" value="1"/>
</dbReference>
<evidence type="ECO:0000256" key="4">
    <source>
        <dbReference type="ARBA" id="ARBA00022729"/>
    </source>
</evidence>
<name>A0A6I9WBN0_9HYME</name>
<dbReference type="AlphaFoldDB" id="A0A6I9WBN0"/>
<evidence type="ECO:0000256" key="5">
    <source>
        <dbReference type="ARBA" id="ARBA00023180"/>
    </source>
</evidence>
<keyword evidence="8" id="KW-1185">Reference proteome</keyword>
<gene>
    <name evidence="9" type="primary">LOC105428757</name>
</gene>
<dbReference type="Gene3D" id="2.30.110.10">
    <property type="entry name" value="Electron Transport, Fmn-binding Protein, Chain A"/>
    <property type="match status" value="1"/>
</dbReference>
<evidence type="ECO:0000256" key="6">
    <source>
        <dbReference type="SAM" id="SignalP"/>
    </source>
</evidence>
<dbReference type="Proteomes" id="UP000504615">
    <property type="component" value="Unplaced"/>
</dbReference>
<evidence type="ECO:0000256" key="3">
    <source>
        <dbReference type="ARBA" id="ARBA00022525"/>
    </source>
</evidence>
<feature type="signal peptide" evidence="6">
    <location>
        <begin position="1"/>
        <end position="17"/>
    </location>
</feature>
<dbReference type="SUPFAM" id="SSF50475">
    <property type="entry name" value="FMN-binding split barrel"/>
    <property type="match status" value="1"/>
</dbReference>
<dbReference type="InterPro" id="IPR055343">
    <property type="entry name" value="CREG_beta-barrel"/>
</dbReference>
<proteinExistence type="inferred from homology"/>
<dbReference type="PANTHER" id="PTHR13343:SF17">
    <property type="entry name" value="CELLULAR REPRESSOR OF E1A-STIMULATED GENES, ISOFORM A"/>
    <property type="match status" value="1"/>
</dbReference>
<evidence type="ECO:0000256" key="2">
    <source>
        <dbReference type="ARBA" id="ARBA00009230"/>
    </source>
</evidence>
<feature type="domain" description="CREG-like beta-barrel" evidence="7">
    <location>
        <begin position="78"/>
        <end position="240"/>
    </location>
</feature>
<dbReference type="OrthoDB" id="46836at2759"/>
<dbReference type="Pfam" id="PF13883">
    <property type="entry name" value="CREG_beta-barrel"/>
    <property type="match status" value="1"/>
</dbReference>
<dbReference type="CTD" id="42092"/>
<keyword evidence="5" id="KW-0325">Glycoprotein</keyword>
<evidence type="ECO:0000313" key="8">
    <source>
        <dbReference type="Proteomes" id="UP000504615"/>
    </source>
</evidence>
<dbReference type="RefSeq" id="XP_011639520.1">
    <property type="nucleotide sequence ID" value="XM_011641218.2"/>
</dbReference>
<sequence>MSRIACIIVLCVLLSDASKPYDGPKYKQQEIDYDEWKLTKEPHEDNVEFQPRSIGFDNERAVFSGKHYIKSVKNLPPALKARYVVNRADWAAVATISMRKDVQGFPVANLISIADGPVGNGTGIPYMYLTPLDYTAQDLAKDHRATLLVTLAQGNYCKDKAYDPMDPRCVRVMLTGKIVAVKNETEEYDIAKTLFFDRHPKLQNMPASHNFFFAELKISAIAMLDTFGGPKYISVEDYFNPLVNFPRRKRMMFGFPSTNFDKHFSSTSFDKYSIQRF</sequence>
<dbReference type="GO" id="GO:0012505">
    <property type="term" value="C:endomembrane system"/>
    <property type="evidence" value="ECO:0007669"/>
    <property type="project" value="UniProtKB-ARBA"/>
</dbReference>
<reference evidence="9" key="1">
    <citation type="submission" date="2025-08" db="UniProtKB">
        <authorList>
            <consortium name="RefSeq"/>
        </authorList>
    </citation>
    <scope>IDENTIFICATION</scope>
</reference>
<evidence type="ECO:0000313" key="9">
    <source>
        <dbReference type="RefSeq" id="XP_011639520.1"/>
    </source>
</evidence>